<dbReference type="InterPro" id="IPR046342">
    <property type="entry name" value="CBS_dom_sf"/>
</dbReference>
<dbReference type="CDD" id="cd04590">
    <property type="entry name" value="CBS_pair_CorC_HlyC_assoc"/>
    <property type="match status" value="1"/>
</dbReference>
<dbReference type="Pfam" id="PF00571">
    <property type="entry name" value="CBS"/>
    <property type="match status" value="2"/>
</dbReference>
<accession>A0A2I2MDL4</accession>
<dbReference type="AlphaFoldDB" id="A0A2I2MDL4"/>
<dbReference type="GO" id="GO:0050660">
    <property type="term" value="F:flavin adenine dinucleotide binding"/>
    <property type="evidence" value="ECO:0007669"/>
    <property type="project" value="InterPro"/>
</dbReference>
<dbReference type="PROSITE" id="PS51846">
    <property type="entry name" value="CNNM"/>
    <property type="match status" value="1"/>
</dbReference>
<feature type="transmembrane region" description="Helical" evidence="10">
    <location>
        <begin position="29"/>
        <end position="54"/>
    </location>
</feature>
<evidence type="ECO:0000259" key="12">
    <source>
        <dbReference type="PROSITE" id="PS51846"/>
    </source>
</evidence>
<feature type="region of interest" description="Disordered" evidence="9">
    <location>
        <begin position="455"/>
        <end position="480"/>
    </location>
</feature>
<evidence type="ECO:0000256" key="4">
    <source>
        <dbReference type="ARBA" id="ARBA00022989"/>
    </source>
</evidence>
<dbReference type="PANTHER" id="PTHR22777">
    <property type="entry name" value="HEMOLYSIN-RELATED"/>
    <property type="match status" value="1"/>
</dbReference>
<evidence type="ECO:0000256" key="1">
    <source>
        <dbReference type="ARBA" id="ARBA00004141"/>
    </source>
</evidence>
<dbReference type="InterPro" id="IPR044751">
    <property type="entry name" value="Ion_transp-like_CBS"/>
</dbReference>
<keyword evidence="6 8" id="KW-0472">Membrane</keyword>
<organism evidence="13">
    <name type="scientific">Leptospirillum ferriphilum</name>
    <dbReference type="NCBI Taxonomy" id="178606"/>
    <lineage>
        <taxon>Bacteria</taxon>
        <taxon>Pseudomonadati</taxon>
        <taxon>Nitrospirota</taxon>
        <taxon>Nitrospiria</taxon>
        <taxon>Nitrospirales</taxon>
        <taxon>Nitrospiraceae</taxon>
        <taxon>Leptospirillum</taxon>
    </lineage>
</organism>
<dbReference type="Pfam" id="PF03471">
    <property type="entry name" value="CorC_HlyC"/>
    <property type="match status" value="1"/>
</dbReference>
<dbReference type="Gene3D" id="3.30.465.10">
    <property type="match status" value="1"/>
</dbReference>
<evidence type="ECO:0000256" key="9">
    <source>
        <dbReference type="SAM" id="MobiDB-lite"/>
    </source>
</evidence>
<dbReference type="SUPFAM" id="SSF54631">
    <property type="entry name" value="CBS-domain pair"/>
    <property type="match status" value="1"/>
</dbReference>
<keyword evidence="5 7" id="KW-0129">CBS domain</keyword>
<keyword evidence="3" id="KW-0677">Repeat</keyword>
<dbReference type="InterPro" id="IPR005170">
    <property type="entry name" value="Transptr-assoc_dom"/>
</dbReference>
<feature type="transmembrane region" description="Helical" evidence="10">
    <location>
        <begin position="127"/>
        <end position="148"/>
    </location>
</feature>
<evidence type="ECO:0000256" key="6">
    <source>
        <dbReference type="ARBA" id="ARBA00023136"/>
    </source>
</evidence>
<feature type="domain" description="CNNM transmembrane" evidence="12">
    <location>
        <begin position="25"/>
        <end position="229"/>
    </location>
</feature>
<dbReference type="PANTHER" id="PTHR22777:SF17">
    <property type="entry name" value="UPF0053 PROTEIN SLL0260"/>
    <property type="match status" value="1"/>
</dbReference>
<feature type="transmembrane region" description="Helical" evidence="10">
    <location>
        <begin position="85"/>
        <end position="107"/>
    </location>
</feature>
<dbReference type="PROSITE" id="PS51371">
    <property type="entry name" value="CBS"/>
    <property type="match status" value="2"/>
</dbReference>
<feature type="compositionally biased region" description="Polar residues" evidence="9">
    <location>
        <begin position="471"/>
        <end position="480"/>
    </location>
</feature>
<feature type="compositionally biased region" description="Pro residues" evidence="9">
    <location>
        <begin position="457"/>
        <end position="466"/>
    </location>
</feature>
<proteinExistence type="predicted"/>
<sequence>MVDNESIPLLRTEDHSKFRKDVFFPMVPVWIDLFAIVVLIVINAFLAASELSIISIRMSRVHQMAQSGSPETLAIERLRKDPEKFVATVQVLMTLITSLTSALTGTVTYEVLKPRLTELPLVQEFHFLLPLSVSVIILFQVYSMLVLGEIAPKTLAIRNNERIAAVLSRPTLFLTETLSLPVRMITATSQGLLRMLGIRNSRSAYPISPEELDLLLKEGTEQGVINRTEQDLIQSVFKFTDISVREVMVPRMKMVVMDASMTIEQATNFLSDHRFSRYPVVRTGTGEVVGILYYKDLFENYVRSRQGRLTDLVHAPFFIPESMKVAHTLKEMQKRRTQMALVLSEYGTLEGLVTMEDLLEELVGEIEDESDDIQKPVERLRDGSYLVDASQSIRDLREDYHLDIPEGDDYETLAGFVVAQLQTIPRGGEFFYLNNLKVTIVDMDKYRVSRVKIEPVPDMPDLPPAPARVSLPSSTQKPFK</sequence>
<evidence type="ECO:0000259" key="11">
    <source>
        <dbReference type="PROSITE" id="PS51371"/>
    </source>
</evidence>
<evidence type="ECO:0000313" key="13">
    <source>
        <dbReference type="EMBL" id="SOU91809.1"/>
    </source>
</evidence>
<dbReference type="GO" id="GO:0005886">
    <property type="term" value="C:plasma membrane"/>
    <property type="evidence" value="ECO:0007669"/>
    <property type="project" value="TreeGrafter"/>
</dbReference>
<dbReference type="InterPro" id="IPR036318">
    <property type="entry name" value="FAD-bd_PCMH-like_sf"/>
</dbReference>
<gene>
    <name evidence="13" type="ORF">LFTS_00425</name>
</gene>
<feature type="domain" description="CBS" evidence="11">
    <location>
        <begin position="248"/>
        <end position="307"/>
    </location>
</feature>
<evidence type="ECO:0000256" key="2">
    <source>
        <dbReference type="ARBA" id="ARBA00022692"/>
    </source>
</evidence>
<feature type="domain" description="CBS" evidence="11">
    <location>
        <begin position="312"/>
        <end position="369"/>
    </location>
</feature>
<dbReference type="SMART" id="SM01091">
    <property type="entry name" value="CorC_HlyC"/>
    <property type="match status" value="1"/>
</dbReference>
<evidence type="ECO:0000256" key="3">
    <source>
        <dbReference type="ARBA" id="ARBA00022737"/>
    </source>
</evidence>
<name>A0A2I2MDL4_9BACT</name>
<evidence type="ECO:0000256" key="10">
    <source>
        <dbReference type="SAM" id="Phobius"/>
    </source>
</evidence>
<keyword evidence="4 8" id="KW-1133">Transmembrane helix</keyword>
<dbReference type="InterPro" id="IPR002550">
    <property type="entry name" value="CNNM"/>
</dbReference>
<evidence type="ECO:0000256" key="5">
    <source>
        <dbReference type="ARBA" id="ARBA00023122"/>
    </source>
</evidence>
<dbReference type="Pfam" id="PF01595">
    <property type="entry name" value="CNNM"/>
    <property type="match status" value="1"/>
</dbReference>
<reference evidence="13" key="1">
    <citation type="submission" date="2017-12" db="EMBL/GenBank/DDBJ databases">
        <authorList>
            <consortium name="SysMetEx"/>
        </authorList>
    </citation>
    <scope>NUCLEOTIDE SEQUENCE</scope>
    <source>
        <strain evidence="13">Pb_238</strain>
    </source>
</reference>
<dbReference type="InterPro" id="IPR000644">
    <property type="entry name" value="CBS_dom"/>
</dbReference>
<dbReference type="SUPFAM" id="SSF56176">
    <property type="entry name" value="FAD-binding/transporter-associated domain-like"/>
    <property type="match status" value="1"/>
</dbReference>
<evidence type="ECO:0000256" key="7">
    <source>
        <dbReference type="PROSITE-ProRule" id="PRU00703"/>
    </source>
</evidence>
<dbReference type="InterPro" id="IPR016169">
    <property type="entry name" value="FAD-bd_PCMH_sub2"/>
</dbReference>
<dbReference type="FunFam" id="3.10.580.10:FF:000002">
    <property type="entry name" value="Magnesium/cobalt efflux protein CorC"/>
    <property type="match status" value="1"/>
</dbReference>
<protein>
    <submittedName>
        <fullName evidence="13">Putative hemolysin</fullName>
    </submittedName>
</protein>
<dbReference type="Gene3D" id="3.10.580.10">
    <property type="entry name" value="CBS-domain"/>
    <property type="match status" value="1"/>
</dbReference>
<dbReference type="EMBL" id="LT966316">
    <property type="protein sequence ID" value="SOU91809.1"/>
    <property type="molecule type" value="Genomic_DNA"/>
</dbReference>
<keyword evidence="2 8" id="KW-0812">Transmembrane</keyword>
<comment type="subcellular location">
    <subcellularLocation>
        <location evidence="1">Membrane</location>
        <topology evidence="1">Multi-pass membrane protein</topology>
    </subcellularLocation>
</comment>
<dbReference type="SMART" id="SM00116">
    <property type="entry name" value="CBS"/>
    <property type="match status" value="2"/>
</dbReference>
<evidence type="ECO:0000256" key="8">
    <source>
        <dbReference type="PROSITE-ProRule" id="PRU01193"/>
    </source>
</evidence>